<protein>
    <submittedName>
        <fullName evidence="1">NAD(P)H-hydrate epimerase</fullName>
    </submittedName>
</protein>
<dbReference type="EnsemblMetazoa" id="PPA33687.1">
    <property type="protein sequence ID" value="PPA33687.1"/>
    <property type="gene ID" value="WBGene00272056"/>
</dbReference>
<accession>A0A2A6CVF8</accession>
<dbReference type="GO" id="GO:0005739">
    <property type="term" value="C:mitochondrion"/>
    <property type="evidence" value="ECO:0000318"/>
    <property type="project" value="GO_Central"/>
</dbReference>
<evidence type="ECO:0000313" key="2">
    <source>
        <dbReference type="Proteomes" id="UP000005239"/>
    </source>
</evidence>
<dbReference type="GO" id="GO:0052856">
    <property type="term" value="F:NAD(P)HX epimerase activity"/>
    <property type="evidence" value="ECO:0000318"/>
    <property type="project" value="GO_Central"/>
</dbReference>
<dbReference type="PROSITE" id="PS00028">
    <property type="entry name" value="ZINC_FINGER_C2H2_1"/>
    <property type="match status" value="1"/>
</dbReference>
<dbReference type="PANTHER" id="PTHR13232:SF10">
    <property type="entry name" value="NAD(P)H-HYDRATE EPIMERASE"/>
    <property type="match status" value="1"/>
</dbReference>
<dbReference type="AlphaFoldDB" id="A0A2A6CVF8"/>
<proteinExistence type="predicted"/>
<dbReference type="Proteomes" id="UP000005239">
    <property type="component" value="Unassembled WGS sequence"/>
</dbReference>
<dbReference type="PANTHER" id="PTHR13232">
    <property type="entry name" value="NAD(P)H-HYDRATE EPIMERASE"/>
    <property type="match status" value="1"/>
</dbReference>
<accession>A0A8R1UP89</accession>
<evidence type="ECO:0000313" key="1">
    <source>
        <dbReference type="EnsemblMetazoa" id="PPA33687.1"/>
    </source>
</evidence>
<sequence>MYSGFASLLLSRTLKDIKDATLDIKKQGGKLATAAVNIEDRKRIIASLDKNSGQYDEPTFWLLPHEIAPMNAVKPNARDDDIVTLNRPDPFNPAGAPKQSLFYCRDCGASFIRYTNLLKHIERGKHFIRPEHIKLLDRVLELFMRAIEDTLVHVPLSPVSEVVKAFKRKSDPELPQGWAIRHGRKVGRYPETTKAFARAKFDEYAKLGVKLKADEAEILMRAADRFIEPNELMTKSQLRNYINTLELQLTKTAWRRQVEREEEEMDDEHFEVEVEPSEEDIFLTDNDFHHYLTPTKLKKFFTDVHNPVYPNTPVPAGATEFD</sequence>
<dbReference type="InterPro" id="IPR013087">
    <property type="entry name" value="Znf_C2H2_type"/>
</dbReference>
<reference evidence="1" key="2">
    <citation type="submission" date="2022-06" db="UniProtKB">
        <authorList>
            <consortium name="EnsemblMetazoa"/>
        </authorList>
    </citation>
    <scope>IDENTIFICATION</scope>
    <source>
        <strain evidence="1">PS312</strain>
    </source>
</reference>
<dbReference type="InterPro" id="IPR032976">
    <property type="entry name" value="YJEFN_prot_NAXE-like"/>
</dbReference>
<name>A0A2A6CVF8_PRIPA</name>
<organism evidence="1 2">
    <name type="scientific">Pristionchus pacificus</name>
    <name type="common">Parasitic nematode worm</name>
    <dbReference type="NCBI Taxonomy" id="54126"/>
    <lineage>
        <taxon>Eukaryota</taxon>
        <taxon>Metazoa</taxon>
        <taxon>Ecdysozoa</taxon>
        <taxon>Nematoda</taxon>
        <taxon>Chromadorea</taxon>
        <taxon>Rhabditida</taxon>
        <taxon>Rhabditina</taxon>
        <taxon>Diplogasteromorpha</taxon>
        <taxon>Diplogasteroidea</taxon>
        <taxon>Neodiplogasteridae</taxon>
        <taxon>Pristionchus</taxon>
    </lineage>
</organism>
<reference evidence="2" key="1">
    <citation type="journal article" date="2008" name="Nat. Genet.">
        <title>The Pristionchus pacificus genome provides a unique perspective on nematode lifestyle and parasitism.</title>
        <authorList>
            <person name="Dieterich C."/>
            <person name="Clifton S.W."/>
            <person name="Schuster L.N."/>
            <person name="Chinwalla A."/>
            <person name="Delehaunty K."/>
            <person name="Dinkelacker I."/>
            <person name="Fulton L."/>
            <person name="Fulton R."/>
            <person name="Godfrey J."/>
            <person name="Minx P."/>
            <person name="Mitreva M."/>
            <person name="Roeseler W."/>
            <person name="Tian H."/>
            <person name="Witte H."/>
            <person name="Yang S.P."/>
            <person name="Wilson R.K."/>
            <person name="Sommer R.J."/>
        </authorList>
    </citation>
    <scope>NUCLEOTIDE SEQUENCE [LARGE SCALE GENOMIC DNA]</scope>
    <source>
        <strain evidence="2">PS312</strain>
    </source>
</reference>
<keyword evidence="2" id="KW-1185">Reference proteome</keyword>
<dbReference type="PROSITE" id="PS50157">
    <property type="entry name" value="ZINC_FINGER_C2H2_2"/>
    <property type="match status" value="1"/>
</dbReference>
<gene>
    <name evidence="1" type="primary">WBGene00272056</name>
</gene>
<dbReference type="OrthoDB" id="6145519at2759"/>